<organism evidence="3 4">
    <name type="scientific">Rhizobium lentis</name>
    <dbReference type="NCBI Taxonomy" id="1138194"/>
    <lineage>
        <taxon>Bacteria</taxon>
        <taxon>Pseudomonadati</taxon>
        <taxon>Pseudomonadota</taxon>
        <taxon>Alphaproteobacteria</taxon>
        <taxon>Hyphomicrobiales</taxon>
        <taxon>Rhizobiaceae</taxon>
        <taxon>Rhizobium/Agrobacterium group</taxon>
        <taxon>Rhizobium</taxon>
    </lineage>
</organism>
<evidence type="ECO:0000256" key="2">
    <source>
        <dbReference type="ARBA" id="ARBA00022840"/>
    </source>
</evidence>
<dbReference type="Proteomes" id="UP000528824">
    <property type="component" value="Unassembled WGS sequence"/>
</dbReference>
<keyword evidence="4" id="KW-1185">Reference proteome</keyword>
<dbReference type="Gene3D" id="3.40.50.2300">
    <property type="match status" value="1"/>
</dbReference>
<dbReference type="SUPFAM" id="SSF52172">
    <property type="entry name" value="CheY-like"/>
    <property type="match status" value="1"/>
</dbReference>
<proteinExistence type="predicted"/>
<dbReference type="GO" id="GO:0016887">
    <property type="term" value="F:ATP hydrolysis activity"/>
    <property type="evidence" value="ECO:0007669"/>
    <property type="project" value="TreeGrafter"/>
</dbReference>
<keyword evidence="2" id="KW-0067">ATP-binding</keyword>
<dbReference type="GO" id="GO:0005829">
    <property type="term" value="C:cytosol"/>
    <property type="evidence" value="ECO:0007669"/>
    <property type="project" value="TreeGrafter"/>
</dbReference>
<dbReference type="InterPro" id="IPR027417">
    <property type="entry name" value="P-loop_NTPase"/>
</dbReference>
<dbReference type="PANTHER" id="PTHR43384:SF6">
    <property type="entry name" value="SEPTUM SITE-DETERMINING PROTEIN MIND HOMOLOG, CHLOROPLASTIC"/>
    <property type="match status" value="1"/>
</dbReference>
<accession>A0A7W8XIS3</accession>
<evidence type="ECO:0000313" key="3">
    <source>
        <dbReference type="EMBL" id="MBB5563575.1"/>
    </source>
</evidence>
<sequence length="425" mass="46207">MSAIEYEIKNPSELRHAEEAVRMADLEAMRPLPRISVHAFCESETLQHVMERCANDRRMAKVSLRITSGGIAAAANMFSGAPTPNLIILETKANVGSLLAELAPLAAVCDPTTKVVIVGYYNDIGLYRELIRNGISEYMVQPVAMPDILAAMASIFVDPEAEPLGRSIAFIGSKGGTGASTIAHNCAFGISNLFSTETILADLDLPYGTANIDFDQDPAQGIAEAVFAPERLDEVFLDRLLTKCSEHLSLLAAPSLLDRAYDFDGQAFQPVLDVLQRSAPVTVLDVPHTWSEWTRSVLASVDEVVITAVPDLANLRNTKNMLDALRKMRPNDKPPHLILNQVGMPKRPEISPSDFCEPLEIDPIAIIPFDINLFGNAANSGRMISEVDPRSPTAETFSQISHIVTGRAAIRKAKKGGLLGLLKRK</sequence>
<evidence type="ECO:0000256" key="1">
    <source>
        <dbReference type="ARBA" id="ARBA00022741"/>
    </source>
</evidence>
<dbReference type="AlphaFoldDB" id="A0A7W8XIS3"/>
<dbReference type="PANTHER" id="PTHR43384">
    <property type="entry name" value="SEPTUM SITE-DETERMINING PROTEIN MIND HOMOLOG, CHLOROPLASTIC-RELATED"/>
    <property type="match status" value="1"/>
</dbReference>
<dbReference type="EMBL" id="JACHBC010000012">
    <property type="protein sequence ID" value="MBB5563575.1"/>
    <property type="molecule type" value="Genomic_DNA"/>
</dbReference>
<dbReference type="GO" id="GO:0051782">
    <property type="term" value="P:negative regulation of cell division"/>
    <property type="evidence" value="ECO:0007669"/>
    <property type="project" value="TreeGrafter"/>
</dbReference>
<dbReference type="GO" id="GO:0005524">
    <property type="term" value="F:ATP binding"/>
    <property type="evidence" value="ECO:0007669"/>
    <property type="project" value="UniProtKB-KW"/>
</dbReference>
<gene>
    <name evidence="3" type="ORF">GGI59_005267</name>
</gene>
<keyword evidence="1" id="KW-0547">Nucleotide-binding</keyword>
<dbReference type="RefSeq" id="WP_183919231.1">
    <property type="nucleotide sequence ID" value="NZ_JACHBB010000012.1"/>
</dbReference>
<dbReference type="SUPFAM" id="SSF52540">
    <property type="entry name" value="P-loop containing nucleoside triphosphate hydrolases"/>
    <property type="match status" value="1"/>
</dbReference>
<protein>
    <submittedName>
        <fullName evidence="3">Pilus assembly protein CpaE</fullName>
    </submittedName>
</protein>
<dbReference type="GO" id="GO:0009898">
    <property type="term" value="C:cytoplasmic side of plasma membrane"/>
    <property type="evidence" value="ECO:0007669"/>
    <property type="project" value="TreeGrafter"/>
</dbReference>
<dbReference type="InterPro" id="IPR011006">
    <property type="entry name" value="CheY-like_superfamily"/>
</dbReference>
<reference evidence="3 4" key="1">
    <citation type="submission" date="2020-08" db="EMBL/GenBank/DDBJ databases">
        <title>Genomic Encyclopedia of Type Strains, Phase IV (KMG-V): Genome sequencing to study the core and pangenomes of soil and plant-associated prokaryotes.</title>
        <authorList>
            <person name="Whitman W."/>
        </authorList>
    </citation>
    <scope>NUCLEOTIDE SEQUENCE [LARGE SCALE GENOMIC DNA]</scope>
    <source>
        <strain evidence="3 4">SEMIA 4034</strain>
    </source>
</reference>
<dbReference type="InterPro" id="IPR050625">
    <property type="entry name" value="ParA/MinD_ATPase"/>
</dbReference>
<comment type="caution">
    <text evidence="3">The sequence shown here is derived from an EMBL/GenBank/DDBJ whole genome shotgun (WGS) entry which is preliminary data.</text>
</comment>
<evidence type="ECO:0000313" key="4">
    <source>
        <dbReference type="Proteomes" id="UP000528824"/>
    </source>
</evidence>
<name>A0A7W8XIS3_9HYPH</name>
<dbReference type="Gene3D" id="3.40.50.300">
    <property type="entry name" value="P-loop containing nucleotide triphosphate hydrolases"/>
    <property type="match status" value="1"/>
</dbReference>